<gene>
    <name evidence="2" type="ORF">TIFTF001_039019</name>
</gene>
<dbReference type="AlphaFoldDB" id="A0AA88EDB8"/>
<feature type="region of interest" description="Disordered" evidence="1">
    <location>
        <begin position="59"/>
        <end position="117"/>
    </location>
</feature>
<keyword evidence="3" id="KW-1185">Reference proteome</keyword>
<sequence length="117" mass="12207">MVVVDAPLGGEENVDDGEDLVGAVEEGLGRRSPEIRSDLDFAEASRRLPAVAAVVVRRHRRGGARQGSGSGTRCRSGPCSGGTRDSGCLASGRSPCPSRRPAAAASTPSNCWMREKE</sequence>
<evidence type="ECO:0000313" key="3">
    <source>
        <dbReference type="Proteomes" id="UP001187192"/>
    </source>
</evidence>
<dbReference type="Proteomes" id="UP001187192">
    <property type="component" value="Unassembled WGS sequence"/>
</dbReference>
<organism evidence="2 3">
    <name type="scientific">Ficus carica</name>
    <name type="common">Common fig</name>
    <dbReference type="NCBI Taxonomy" id="3494"/>
    <lineage>
        <taxon>Eukaryota</taxon>
        <taxon>Viridiplantae</taxon>
        <taxon>Streptophyta</taxon>
        <taxon>Embryophyta</taxon>
        <taxon>Tracheophyta</taxon>
        <taxon>Spermatophyta</taxon>
        <taxon>Magnoliopsida</taxon>
        <taxon>eudicotyledons</taxon>
        <taxon>Gunneridae</taxon>
        <taxon>Pentapetalae</taxon>
        <taxon>rosids</taxon>
        <taxon>fabids</taxon>
        <taxon>Rosales</taxon>
        <taxon>Moraceae</taxon>
        <taxon>Ficeae</taxon>
        <taxon>Ficus</taxon>
    </lineage>
</organism>
<proteinExistence type="predicted"/>
<evidence type="ECO:0000313" key="2">
    <source>
        <dbReference type="EMBL" id="GMN69976.1"/>
    </source>
</evidence>
<evidence type="ECO:0000256" key="1">
    <source>
        <dbReference type="SAM" id="MobiDB-lite"/>
    </source>
</evidence>
<protein>
    <submittedName>
        <fullName evidence="2">Uncharacterized protein</fullName>
    </submittedName>
</protein>
<feature type="compositionally biased region" description="Low complexity" evidence="1">
    <location>
        <begin position="90"/>
        <end position="109"/>
    </location>
</feature>
<accession>A0AA88EDB8</accession>
<dbReference type="EMBL" id="BTGU01000989">
    <property type="protein sequence ID" value="GMN69976.1"/>
    <property type="molecule type" value="Genomic_DNA"/>
</dbReference>
<comment type="caution">
    <text evidence="2">The sequence shown here is derived from an EMBL/GenBank/DDBJ whole genome shotgun (WGS) entry which is preliminary data.</text>
</comment>
<name>A0AA88EDB8_FICCA</name>
<reference evidence="2" key="1">
    <citation type="submission" date="2023-07" db="EMBL/GenBank/DDBJ databases">
        <title>draft genome sequence of fig (Ficus carica).</title>
        <authorList>
            <person name="Takahashi T."/>
            <person name="Nishimura K."/>
        </authorList>
    </citation>
    <scope>NUCLEOTIDE SEQUENCE</scope>
</reference>